<dbReference type="AlphaFoldDB" id="L5LB55"/>
<dbReference type="EMBL" id="KB113775">
    <property type="protein sequence ID" value="ELK23250.1"/>
    <property type="molecule type" value="Genomic_DNA"/>
</dbReference>
<reference evidence="3" key="1">
    <citation type="journal article" date="2013" name="Science">
        <title>Comparative analysis of bat genomes provides insight into the evolution of flight and immunity.</title>
        <authorList>
            <person name="Zhang G."/>
            <person name="Cowled C."/>
            <person name="Shi Z."/>
            <person name="Huang Z."/>
            <person name="Bishop-Lilly K.A."/>
            <person name="Fang X."/>
            <person name="Wynne J.W."/>
            <person name="Xiong Z."/>
            <person name="Baker M.L."/>
            <person name="Zhao W."/>
            <person name="Tachedjian M."/>
            <person name="Zhu Y."/>
            <person name="Zhou P."/>
            <person name="Jiang X."/>
            <person name="Ng J."/>
            <person name="Yang L."/>
            <person name="Wu L."/>
            <person name="Xiao J."/>
            <person name="Feng Y."/>
            <person name="Chen Y."/>
            <person name="Sun X."/>
            <person name="Zhang Y."/>
            <person name="Marsh G.A."/>
            <person name="Crameri G."/>
            <person name="Broder C.C."/>
            <person name="Frey K.G."/>
            <person name="Wang L.F."/>
            <person name="Wang J."/>
        </authorList>
    </citation>
    <scope>NUCLEOTIDE SEQUENCE [LARGE SCALE GENOMIC DNA]</scope>
</reference>
<name>L5LB55_MYODS</name>
<proteinExistence type="predicted"/>
<evidence type="ECO:0000256" key="1">
    <source>
        <dbReference type="SAM" id="MobiDB-lite"/>
    </source>
</evidence>
<feature type="region of interest" description="Disordered" evidence="1">
    <location>
        <begin position="1"/>
        <end position="32"/>
    </location>
</feature>
<feature type="region of interest" description="Disordered" evidence="1">
    <location>
        <begin position="55"/>
        <end position="117"/>
    </location>
</feature>
<keyword evidence="3" id="KW-1185">Reference proteome</keyword>
<feature type="compositionally biased region" description="Pro residues" evidence="1">
    <location>
        <begin position="106"/>
        <end position="117"/>
    </location>
</feature>
<dbReference type="Proteomes" id="UP000010556">
    <property type="component" value="Unassembled WGS sequence"/>
</dbReference>
<evidence type="ECO:0000313" key="2">
    <source>
        <dbReference type="EMBL" id="ELK23250.1"/>
    </source>
</evidence>
<feature type="compositionally biased region" description="Basic and acidic residues" evidence="1">
    <location>
        <begin position="55"/>
        <end position="65"/>
    </location>
</feature>
<protein>
    <submittedName>
        <fullName evidence="2">DnaJ like protein subfamily C member 4</fullName>
    </submittedName>
</protein>
<accession>L5LB55</accession>
<feature type="compositionally biased region" description="Low complexity" evidence="1">
    <location>
        <begin position="83"/>
        <end position="93"/>
    </location>
</feature>
<gene>
    <name evidence="2" type="ORF">MDA_GLEAN10016931</name>
</gene>
<evidence type="ECO:0000313" key="3">
    <source>
        <dbReference type="Proteomes" id="UP000010556"/>
    </source>
</evidence>
<organism evidence="2 3">
    <name type="scientific">Myotis davidii</name>
    <name type="common">David's myotis</name>
    <dbReference type="NCBI Taxonomy" id="225400"/>
    <lineage>
        <taxon>Eukaryota</taxon>
        <taxon>Metazoa</taxon>
        <taxon>Chordata</taxon>
        <taxon>Craniata</taxon>
        <taxon>Vertebrata</taxon>
        <taxon>Euteleostomi</taxon>
        <taxon>Mammalia</taxon>
        <taxon>Eutheria</taxon>
        <taxon>Laurasiatheria</taxon>
        <taxon>Chiroptera</taxon>
        <taxon>Yangochiroptera</taxon>
        <taxon>Vespertilionidae</taxon>
        <taxon>Myotis</taxon>
    </lineage>
</organism>
<sequence length="117" mass="12245">MLGPVSWWEASGTRVEAAAAQTRPEGTGIPPPIMLAGTGLHYAAFRKLEKMHSSLMDEKDQKDRIITAIYDDTPAGPGPTEPGSSRSKSRGSSCDLHPGLPQAPGSCPPAPAPEPVT</sequence>